<feature type="transmembrane region" description="Helical" evidence="1">
    <location>
        <begin position="33"/>
        <end position="54"/>
    </location>
</feature>
<dbReference type="EMBL" id="QLAG01000004">
    <property type="protein sequence ID" value="TLX64779.1"/>
    <property type="molecule type" value="Genomic_DNA"/>
</dbReference>
<gene>
    <name evidence="2" type="ORF">DN820_04970</name>
</gene>
<keyword evidence="1" id="KW-1133">Transmembrane helix</keyword>
<organism evidence="2 3">
    <name type="scientific">Stutzerimonas nosocomialis</name>
    <dbReference type="NCBI Taxonomy" id="1056496"/>
    <lineage>
        <taxon>Bacteria</taxon>
        <taxon>Pseudomonadati</taxon>
        <taxon>Pseudomonadota</taxon>
        <taxon>Gammaproteobacteria</taxon>
        <taxon>Pseudomonadales</taxon>
        <taxon>Pseudomonadaceae</taxon>
        <taxon>Stutzerimonas</taxon>
    </lineage>
</organism>
<dbReference type="Proteomes" id="UP000306753">
    <property type="component" value="Unassembled WGS sequence"/>
</dbReference>
<keyword evidence="3" id="KW-1185">Reference proteome</keyword>
<feature type="transmembrane region" description="Helical" evidence="1">
    <location>
        <begin position="95"/>
        <end position="112"/>
    </location>
</feature>
<feature type="transmembrane region" description="Helical" evidence="1">
    <location>
        <begin position="165"/>
        <end position="191"/>
    </location>
</feature>
<feature type="transmembrane region" description="Helical" evidence="1">
    <location>
        <begin position="132"/>
        <end position="153"/>
    </location>
</feature>
<evidence type="ECO:0000256" key="1">
    <source>
        <dbReference type="SAM" id="Phobius"/>
    </source>
</evidence>
<evidence type="ECO:0000313" key="2">
    <source>
        <dbReference type="EMBL" id="TLX64779.1"/>
    </source>
</evidence>
<keyword evidence="1" id="KW-0472">Membrane</keyword>
<keyword evidence="1" id="KW-0812">Transmembrane</keyword>
<feature type="transmembrane region" description="Helical" evidence="1">
    <location>
        <begin position="66"/>
        <end position="83"/>
    </location>
</feature>
<comment type="caution">
    <text evidence="2">The sequence shown here is derived from an EMBL/GenBank/DDBJ whole genome shotgun (WGS) entry which is preliminary data.</text>
</comment>
<accession>A0A5R9QHQ6</accession>
<sequence>MQPEDPYRVPEADLLDRASAGRLAHWTAGQLRLLAMFCLLLVLGTLLLIALVLAESFSGVALPSWYETWFGLVLDLLGCYLLISFKRFARARFAARGLGWPIWLLVGVNLLLEPVEHWASTTGGEGLGPVRLYLALLLAVGLLLVWLGGRVLLVRSDWHCFRIMGWLYLSGGAVFASQLLMPLAAALLIGAQLAMMRVFLRARAEVLASRPPVP</sequence>
<protein>
    <submittedName>
        <fullName evidence="2">Uncharacterized protein</fullName>
    </submittedName>
</protein>
<reference evidence="2 3" key="1">
    <citation type="journal article" date="2017" name="Eur. J. Clin. Microbiol. Infect. Dis.">
        <title>Uncommonly isolated clinical Pseudomonas: identification and phylogenetic assignation.</title>
        <authorList>
            <person name="Mulet M."/>
            <person name="Gomila M."/>
            <person name="Ramirez A."/>
            <person name="Cardew S."/>
            <person name="Moore E.R."/>
            <person name="Lalucat J."/>
            <person name="Garcia-Valdes E."/>
        </authorList>
    </citation>
    <scope>NUCLEOTIDE SEQUENCE [LARGE SCALE GENOMIC DNA]</scope>
    <source>
        <strain evidence="2 3">SD129</strain>
    </source>
</reference>
<evidence type="ECO:0000313" key="3">
    <source>
        <dbReference type="Proteomes" id="UP000306753"/>
    </source>
</evidence>
<name>A0A5R9QHQ6_9GAMM</name>
<dbReference type="AlphaFoldDB" id="A0A5R9QHQ6"/>
<proteinExistence type="predicted"/>